<sequence length="221" mass="23967">MTVLKSLAVWMAVFWLGLGLGFAQDATNRAGELKSWREQCNDPDPDLRLAYIEKAIDGGDVSVKRICIRLALESDNADIRNLGLRAAISSVPSVSFAVQIPGELEAATKAAGDDEKKLAEIARWYVSQDFTRLRNGLVFEIDGAAVSNGESVWYPLAGLSQRNDKYRGKTTVVGSELNWTGRASLAQPECSLNAKLLSDNTLSGTFQCGVEPSFPVTAKLL</sequence>
<name>A0A7K3VLZ0_RHILE</name>
<dbReference type="AlphaFoldDB" id="A0A7K3VLZ0"/>
<comment type="caution">
    <text evidence="1">The sequence shown here is derived from an EMBL/GenBank/DDBJ whole genome shotgun (WGS) entry which is preliminary data.</text>
</comment>
<protein>
    <submittedName>
        <fullName evidence="1">Uncharacterized protein</fullName>
    </submittedName>
</protein>
<organism evidence="1 2">
    <name type="scientific">Rhizobium leguminosarum</name>
    <dbReference type="NCBI Taxonomy" id="384"/>
    <lineage>
        <taxon>Bacteria</taxon>
        <taxon>Pseudomonadati</taxon>
        <taxon>Pseudomonadota</taxon>
        <taxon>Alphaproteobacteria</taxon>
        <taxon>Hyphomicrobiales</taxon>
        <taxon>Rhizobiaceae</taxon>
        <taxon>Rhizobium/Agrobacterium group</taxon>
        <taxon>Rhizobium</taxon>
    </lineage>
</organism>
<dbReference type="Proteomes" id="UP000471705">
    <property type="component" value="Unassembled WGS sequence"/>
</dbReference>
<gene>
    <name evidence="1" type="ORF">GR257_20175</name>
</gene>
<proteinExistence type="predicted"/>
<evidence type="ECO:0000313" key="1">
    <source>
        <dbReference type="EMBL" id="NEK17161.1"/>
    </source>
</evidence>
<accession>A0A7K3VLZ0</accession>
<reference evidence="1 2" key="1">
    <citation type="submission" date="2019-12" db="EMBL/GenBank/DDBJ databases">
        <title>Rhizobium genotypes associated with high levels of biological nitrogen fixation by grain legumes in a temperate-maritime cropping system.</title>
        <authorList>
            <person name="Maluk M."/>
            <person name="Francesc Ferrando Molina F."/>
            <person name="Lopez Del Egido L."/>
            <person name="Lafos M."/>
            <person name="Langarica-Fuentes A."/>
            <person name="Gebre Yohannes G."/>
            <person name="Young M.W."/>
            <person name="Martin P."/>
            <person name="Gantlett R."/>
            <person name="Kenicer G."/>
            <person name="Hawes C."/>
            <person name="Begg G.S."/>
            <person name="Quilliam R.S."/>
            <person name="Squire G.R."/>
            <person name="Poole P.S."/>
            <person name="Young P.W."/>
            <person name="Iannetta P.M."/>
            <person name="James E.K."/>
        </authorList>
    </citation>
    <scope>NUCLEOTIDE SEQUENCE [LARGE SCALE GENOMIC DNA]</scope>
    <source>
        <strain evidence="1 2">JHI54</strain>
    </source>
</reference>
<evidence type="ECO:0000313" key="2">
    <source>
        <dbReference type="Proteomes" id="UP000471705"/>
    </source>
</evidence>
<dbReference type="RefSeq" id="WP_164047857.1">
    <property type="nucleotide sequence ID" value="NZ_WUFV01000012.1"/>
</dbReference>
<dbReference type="EMBL" id="WUFV01000012">
    <property type="protein sequence ID" value="NEK17161.1"/>
    <property type="molecule type" value="Genomic_DNA"/>
</dbReference>